<comment type="caution">
    <text evidence="1">The sequence shown here is derived from an EMBL/GenBank/DDBJ whole genome shotgun (WGS) entry which is preliminary data.</text>
</comment>
<evidence type="ECO:0000313" key="1">
    <source>
        <dbReference type="EMBL" id="KAG2236245.1"/>
    </source>
</evidence>
<dbReference type="Proteomes" id="UP000613177">
    <property type="component" value="Unassembled WGS sequence"/>
</dbReference>
<evidence type="ECO:0000313" key="2">
    <source>
        <dbReference type="Proteomes" id="UP000613177"/>
    </source>
</evidence>
<proteinExistence type="predicted"/>
<keyword evidence="2" id="KW-1185">Reference proteome</keyword>
<reference evidence="1" key="1">
    <citation type="submission" date="2021-01" db="EMBL/GenBank/DDBJ databases">
        <title>Metabolic potential, ecology and presence of endohyphal bacteria is reflected in genomic diversity of Mucoromycotina.</title>
        <authorList>
            <person name="Muszewska A."/>
            <person name="Okrasinska A."/>
            <person name="Steczkiewicz K."/>
            <person name="Drgas O."/>
            <person name="Orlowska M."/>
            <person name="Perlinska-Lenart U."/>
            <person name="Aleksandrzak-Piekarczyk T."/>
            <person name="Szatraj K."/>
            <person name="Zielenkiewicz U."/>
            <person name="Pilsyk S."/>
            <person name="Malc E."/>
            <person name="Mieczkowski P."/>
            <person name="Kruszewska J.S."/>
            <person name="Biernat P."/>
            <person name="Pawlowska J."/>
        </authorList>
    </citation>
    <scope>NUCLEOTIDE SEQUENCE</scope>
    <source>
        <strain evidence="1">WA0000018081</strain>
    </source>
</reference>
<accession>A0A8H7STX3</accession>
<dbReference type="EMBL" id="JAEPRE010000020">
    <property type="protein sequence ID" value="KAG2236245.1"/>
    <property type="molecule type" value="Genomic_DNA"/>
</dbReference>
<protein>
    <submittedName>
        <fullName evidence="1">Uncharacterized protein</fullName>
    </submittedName>
</protein>
<dbReference type="AlphaFoldDB" id="A0A8H7STX3"/>
<sequence length="321" mass="37151">MDIIIKELVGQNVDNAAYGLGRCSWANQSISDVVYIPKLSQLSPVLVEVQCNVNEEFITRLIGYSLQLKQEYGQLPKILVITIKSITAEIKSKFNNLENERIYTMNCDYWAESCQIISAETIQTQLNNNPLNKLVALGHFLIHQKRNILSISQKHDPTIQLLYQISKDKFENEYYIEEEKLVVIKDLCFKAKTQFEKIVKCLQNEGDSNGKALQYAENGLCFFNHQEQKFKKRETTPIEDTPDISNLANVNYNNDIIAIDGISFIEEFKAQREGRMSWECCYDEGRNKGFFVDYNNWKSLKASYHNNSKKLGKRKITEIEE</sequence>
<gene>
    <name evidence="1" type="ORF">INT48_008605</name>
</gene>
<name>A0A8H7STX3_9FUNG</name>
<organism evidence="1 2">
    <name type="scientific">Thamnidium elegans</name>
    <dbReference type="NCBI Taxonomy" id="101142"/>
    <lineage>
        <taxon>Eukaryota</taxon>
        <taxon>Fungi</taxon>
        <taxon>Fungi incertae sedis</taxon>
        <taxon>Mucoromycota</taxon>
        <taxon>Mucoromycotina</taxon>
        <taxon>Mucoromycetes</taxon>
        <taxon>Mucorales</taxon>
        <taxon>Mucorineae</taxon>
        <taxon>Mucoraceae</taxon>
        <taxon>Thamnidium</taxon>
    </lineage>
</organism>